<sequence length="285" mass="31381">MFVVASKCSDGTIEYITIPADHLAEGIPTTIYKPEVVPDNPVIIVYFRGGGLVVGLLKICMPMLMSIVHYTGAILVAPEYRNLPCPEDRFAPFTDCEAAARWVLDNKPAVGGVVDSPVGLSGDSAGGQLCCSVNYSIPNQFAFQVLYYPVTNLEREGYESFEELWSVPAFSGRDMAQLLEWCQLLEEPSQIDNPRVNPSAPRYDPPLSASPPTLLIIAELDPLRDWGTEYAAKLRDAGVHTEEHVVEGVTHGFTFSVSNFKTCSARAFQTTADFVQQFKPQQQKL</sequence>
<dbReference type="AlphaFoldDB" id="A0AAE0ZH54"/>
<dbReference type="PANTHER" id="PTHR48081">
    <property type="entry name" value="AB HYDROLASE SUPERFAMILY PROTEIN C4A8.06C"/>
    <property type="match status" value="1"/>
</dbReference>
<organism evidence="5 6">
    <name type="scientific">Elysia crispata</name>
    <name type="common">lettuce slug</name>
    <dbReference type="NCBI Taxonomy" id="231223"/>
    <lineage>
        <taxon>Eukaryota</taxon>
        <taxon>Metazoa</taxon>
        <taxon>Spiralia</taxon>
        <taxon>Lophotrochozoa</taxon>
        <taxon>Mollusca</taxon>
        <taxon>Gastropoda</taxon>
        <taxon>Heterobranchia</taxon>
        <taxon>Euthyneura</taxon>
        <taxon>Panpulmonata</taxon>
        <taxon>Sacoglossa</taxon>
        <taxon>Placobranchoidea</taxon>
        <taxon>Plakobranchidae</taxon>
        <taxon>Elysia</taxon>
    </lineage>
</organism>
<reference evidence="5" key="1">
    <citation type="journal article" date="2023" name="G3 (Bethesda)">
        <title>A reference genome for the long-term kleptoplast-retaining sea slug Elysia crispata morphotype clarki.</title>
        <authorList>
            <person name="Eastman K.E."/>
            <person name="Pendleton A.L."/>
            <person name="Shaikh M.A."/>
            <person name="Suttiyut T."/>
            <person name="Ogas R."/>
            <person name="Tomko P."/>
            <person name="Gavelis G."/>
            <person name="Widhalm J.R."/>
            <person name="Wisecaver J.H."/>
        </authorList>
    </citation>
    <scope>NUCLEOTIDE SEQUENCE</scope>
    <source>
        <strain evidence="5">ECLA1</strain>
    </source>
</reference>
<keyword evidence="2" id="KW-0378">Hydrolase</keyword>
<evidence type="ECO:0000259" key="4">
    <source>
        <dbReference type="Pfam" id="PF07859"/>
    </source>
</evidence>
<dbReference type="PROSITE" id="PS01174">
    <property type="entry name" value="LIPASE_GDXG_SER"/>
    <property type="match status" value="1"/>
</dbReference>
<feature type="active site" evidence="3">
    <location>
        <position position="124"/>
    </location>
</feature>
<keyword evidence="6" id="KW-1185">Reference proteome</keyword>
<evidence type="ECO:0000313" key="5">
    <source>
        <dbReference type="EMBL" id="KAK3769250.1"/>
    </source>
</evidence>
<comment type="similarity">
    <text evidence="1">Belongs to the 'GDXG' lipolytic enzyme family.</text>
</comment>
<comment type="caution">
    <text evidence="5">The sequence shown here is derived from an EMBL/GenBank/DDBJ whole genome shotgun (WGS) entry which is preliminary data.</text>
</comment>
<dbReference type="InterPro" id="IPR033140">
    <property type="entry name" value="Lipase_GDXG_put_SER_AS"/>
</dbReference>
<dbReference type="SUPFAM" id="SSF53474">
    <property type="entry name" value="alpha/beta-Hydrolases"/>
    <property type="match status" value="1"/>
</dbReference>
<evidence type="ECO:0000313" key="6">
    <source>
        <dbReference type="Proteomes" id="UP001283361"/>
    </source>
</evidence>
<dbReference type="InterPro" id="IPR013094">
    <property type="entry name" value="AB_hydrolase_3"/>
</dbReference>
<proteinExistence type="inferred from homology"/>
<dbReference type="InterPro" id="IPR050300">
    <property type="entry name" value="GDXG_lipolytic_enzyme"/>
</dbReference>
<evidence type="ECO:0000256" key="1">
    <source>
        <dbReference type="ARBA" id="ARBA00010515"/>
    </source>
</evidence>
<accession>A0AAE0ZH54</accession>
<gene>
    <name evidence="5" type="ORF">RRG08_059875</name>
</gene>
<evidence type="ECO:0000256" key="3">
    <source>
        <dbReference type="PROSITE-ProRule" id="PRU10038"/>
    </source>
</evidence>
<dbReference type="EMBL" id="JAWDGP010003956">
    <property type="protein sequence ID" value="KAK3769250.1"/>
    <property type="molecule type" value="Genomic_DNA"/>
</dbReference>
<dbReference type="Proteomes" id="UP001283361">
    <property type="component" value="Unassembled WGS sequence"/>
</dbReference>
<dbReference type="GO" id="GO:0016787">
    <property type="term" value="F:hydrolase activity"/>
    <property type="evidence" value="ECO:0007669"/>
    <property type="project" value="UniProtKB-KW"/>
</dbReference>
<protein>
    <recommendedName>
        <fullName evidence="4">Alpha/beta hydrolase fold-3 domain-containing protein</fullName>
    </recommendedName>
</protein>
<dbReference type="Gene3D" id="3.40.50.1820">
    <property type="entry name" value="alpha/beta hydrolase"/>
    <property type="match status" value="1"/>
</dbReference>
<dbReference type="InterPro" id="IPR029058">
    <property type="entry name" value="AB_hydrolase_fold"/>
</dbReference>
<name>A0AAE0ZH54_9GAST</name>
<evidence type="ECO:0000256" key="2">
    <source>
        <dbReference type="ARBA" id="ARBA00022801"/>
    </source>
</evidence>
<dbReference type="PANTHER" id="PTHR48081:SF8">
    <property type="entry name" value="ALPHA_BETA HYDROLASE FOLD-3 DOMAIN-CONTAINING PROTEIN-RELATED"/>
    <property type="match status" value="1"/>
</dbReference>
<dbReference type="Pfam" id="PF07859">
    <property type="entry name" value="Abhydrolase_3"/>
    <property type="match status" value="1"/>
</dbReference>
<feature type="domain" description="Alpha/beta hydrolase fold-3" evidence="4">
    <location>
        <begin position="44"/>
        <end position="254"/>
    </location>
</feature>